<keyword evidence="2" id="KW-0418">Kinase</keyword>
<dbReference type="PRINTS" id="PR00990">
    <property type="entry name" value="RIBOKINASE"/>
</dbReference>
<protein>
    <recommendedName>
        <fullName evidence="3">Carbohydrate kinase PfkB domain-containing protein</fullName>
    </recommendedName>
</protein>
<keyword evidence="1" id="KW-0808">Transferase</keyword>
<feature type="domain" description="Carbohydrate kinase PfkB" evidence="3">
    <location>
        <begin position="67"/>
        <end position="336"/>
    </location>
</feature>
<dbReference type="EMBL" id="NRRV01000022">
    <property type="protein sequence ID" value="MBK1631146.1"/>
    <property type="molecule type" value="Genomic_DNA"/>
</dbReference>
<dbReference type="PANTHER" id="PTHR10584">
    <property type="entry name" value="SUGAR KINASE"/>
    <property type="match status" value="1"/>
</dbReference>
<dbReference type="Pfam" id="PF00294">
    <property type="entry name" value="PfkB"/>
    <property type="match status" value="1"/>
</dbReference>
<evidence type="ECO:0000313" key="4">
    <source>
        <dbReference type="EMBL" id="MBK1631146.1"/>
    </source>
</evidence>
<comment type="caution">
    <text evidence="4">The sequence shown here is derived from an EMBL/GenBank/DDBJ whole genome shotgun (WGS) entry which is preliminary data.</text>
</comment>
<dbReference type="InterPro" id="IPR029056">
    <property type="entry name" value="Ribokinase-like"/>
</dbReference>
<proteinExistence type="predicted"/>
<dbReference type="InterPro" id="IPR002139">
    <property type="entry name" value="Ribo/fructo_kinase"/>
</dbReference>
<accession>A0ABS1CGU8</accession>
<keyword evidence="5" id="KW-1185">Reference proteome</keyword>
<evidence type="ECO:0000259" key="3">
    <source>
        <dbReference type="Pfam" id="PF00294"/>
    </source>
</evidence>
<name>A0ABS1CGU8_9GAMM</name>
<reference evidence="4 5" key="1">
    <citation type="journal article" date="2020" name="Microorganisms">
        <title>Osmotic Adaptation and Compatible Solute Biosynthesis of Phototrophic Bacteria as Revealed from Genome Analyses.</title>
        <authorList>
            <person name="Imhoff J.F."/>
            <person name="Rahn T."/>
            <person name="Kunzel S."/>
            <person name="Keller A."/>
            <person name="Neulinger S.C."/>
        </authorList>
    </citation>
    <scope>NUCLEOTIDE SEQUENCE [LARGE SCALE GENOMIC DNA]</scope>
    <source>
        <strain evidence="4 5">DSM 6210</strain>
    </source>
</reference>
<evidence type="ECO:0000256" key="2">
    <source>
        <dbReference type="ARBA" id="ARBA00022777"/>
    </source>
</evidence>
<dbReference type="InterPro" id="IPR011611">
    <property type="entry name" value="PfkB_dom"/>
</dbReference>
<evidence type="ECO:0000256" key="1">
    <source>
        <dbReference type="ARBA" id="ARBA00022679"/>
    </source>
</evidence>
<dbReference type="PANTHER" id="PTHR10584:SF166">
    <property type="entry name" value="RIBOKINASE"/>
    <property type="match status" value="1"/>
</dbReference>
<dbReference type="Gene3D" id="3.40.1190.20">
    <property type="match status" value="1"/>
</dbReference>
<dbReference type="Proteomes" id="UP000748752">
    <property type="component" value="Unassembled WGS sequence"/>
</dbReference>
<dbReference type="SUPFAM" id="SSF53613">
    <property type="entry name" value="Ribokinase-like"/>
    <property type="match status" value="1"/>
</dbReference>
<gene>
    <name evidence="4" type="ORF">CKO31_10400</name>
</gene>
<organism evidence="4 5">
    <name type="scientific">Thiohalocapsa halophila</name>
    <dbReference type="NCBI Taxonomy" id="69359"/>
    <lineage>
        <taxon>Bacteria</taxon>
        <taxon>Pseudomonadati</taxon>
        <taxon>Pseudomonadota</taxon>
        <taxon>Gammaproteobacteria</taxon>
        <taxon>Chromatiales</taxon>
        <taxon>Chromatiaceae</taxon>
        <taxon>Thiohalocapsa</taxon>
    </lineage>
</organism>
<evidence type="ECO:0000313" key="5">
    <source>
        <dbReference type="Proteomes" id="UP000748752"/>
    </source>
</evidence>
<sequence>MPYWKACRTVVIRILGQHWLAASSPRSTARLLGSWHGKKKRGCQMRSESLRSRKDCARSVVDTTGRVWVVGSIGWDRVYAVDAVPARGGFAEARSFEVRPGGTGLNTAVGLASADVDTLLVGYVGRDGTGDSLLQWLETLGLETSYIQRWQVPTAEVAILVDSEGERTMVGAHEDALGSLNFPCARVSRGDIVFFSAAAPAKPSVLEELRNSGAVVVSVPSGVEALEAADYLLGSEEQFEENGGISSYAAAMRNAVACKEVIVTHGEEGVRMLSRKGEVHIPAESVSVKDATGAGDAFAAGMLAGLVRGESIEQSVRLGNRWGASAVAREGSTPPEWADVFGEEIR</sequence>